<evidence type="ECO:0000256" key="4">
    <source>
        <dbReference type="ARBA" id="ARBA00022801"/>
    </source>
</evidence>
<accession>A0AAE5WNP4</accession>
<dbReference type="GO" id="GO:0004519">
    <property type="term" value="F:endonuclease activity"/>
    <property type="evidence" value="ECO:0007669"/>
    <property type="project" value="UniProtKB-KW"/>
</dbReference>
<keyword evidence="5 6" id="KW-0234">DNA repair</keyword>
<evidence type="ECO:0000256" key="5">
    <source>
        <dbReference type="ARBA" id="ARBA00023204"/>
    </source>
</evidence>
<dbReference type="CDD" id="cd00221">
    <property type="entry name" value="Vsr"/>
    <property type="match status" value="1"/>
</dbReference>
<comment type="similarity">
    <text evidence="6">Belongs to the vsr family.</text>
</comment>
<keyword evidence="1 6" id="KW-0540">Nuclease</keyword>
<reference evidence="7 8" key="1">
    <citation type="submission" date="2019-01" db="EMBL/GenBank/DDBJ databases">
        <title>Genomic insights into the origins and evolution of symbiotic genes in the Phaseolus vulgaris microsymbionts.</title>
        <authorList>
            <person name="Tong W."/>
        </authorList>
    </citation>
    <scope>NUCLEOTIDE SEQUENCE [LARGE SCALE GENOMIC DNA]</scope>
    <source>
        <strain evidence="7 8">FH23</strain>
    </source>
</reference>
<protein>
    <recommendedName>
        <fullName evidence="6">Very short patch repair endonuclease</fullName>
        <ecNumber evidence="6">3.1.-.-</ecNumber>
    </recommendedName>
</protein>
<dbReference type="EC" id="3.1.-.-" evidence="6"/>
<gene>
    <name evidence="7" type="primary">vsr</name>
    <name evidence="7" type="ORF">CO657_11140</name>
</gene>
<dbReference type="REBASE" id="297247">
    <property type="entry name" value="V.RacFH23ORF11135P"/>
</dbReference>
<dbReference type="EMBL" id="CP034998">
    <property type="protein sequence ID" value="QAS78588.1"/>
    <property type="molecule type" value="Genomic_DNA"/>
</dbReference>
<dbReference type="GO" id="GO:0016787">
    <property type="term" value="F:hydrolase activity"/>
    <property type="evidence" value="ECO:0007669"/>
    <property type="project" value="UniProtKB-KW"/>
</dbReference>
<dbReference type="PIRSF" id="PIRSF018267">
    <property type="entry name" value="VSR_endonuc"/>
    <property type="match status" value="1"/>
</dbReference>
<keyword evidence="3 6" id="KW-0227">DNA damage</keyword>
<dbReference type="Proteomes" id="UP000220927">
    <property type="component" value="Chromosome"/>
</dbReference>
<evidence type="ECO:0000256" key="2">
    <source>
        <dbReference type="ARBA" id="ARBA00022759"/>
    </source>
</evidence>
<evidence type="ECO:0000256" key="6">
    <source>
        <dbReference type="PIRNR" id="PIRNR018267"/>
    </source>
</evidence>
<comment type="function">
    <text evidence="6">May nick specific sequences that contain T:G mispairs resulting from m5C-deamination.</text>
</comment>
<keyword evidence="8" id="KW-1185">Reference proteome</keyword>
<dbReference type="NCBIfam" id="TIGR00632">
    <property type="entry name" value="vsr"/>
    <property type="match status" value="1"/>
</dbReference>
<proteinExistence type="inferred from homology"/>
<name>A0AAE5WNP4_9HYPH</name>
<dbReference type="Pfam" id="PF03852">
    <property type="entry name" value="Vsr"/>
    <property type="match status" value="1"/>
</dbReference>
<dbReference type="Gene3D" id="3.40.960.10">
    <property type="entry name" value="VSR Endonuclease"/>
    <property type="match status" value="1"/>
</dbReference>
<dbReference type="AlphaFoldDB" id="A0AAE5WNP4"/>
<dbReference type="SUPFAM" id="SSF52980">
    <property type="entry name" value="Restriction endonuclease-like"/>
    <property type="match status" value="1"/>
</dbReference>
<dbReference type="InterPro" id="IPR004603">
    <property type="entry name" value="DNA_mismatch_endonuc_vsr"/>
</dbReference>
<sequence length="153" mass="17835">MVDSISNEQRSRLMRRVKRSNTKPEMIVRQLLHARGWRYRLHVKSLPGTPDIVFPSRRAALFVNGCFWHGHTCRLGRLPSSRREFWVPKIEANRARDQRKTDQLLAAGWRVMTIWQCSLNKPKVALEDVETFLRTAIPVAETVAKDDTPRDKC</sequence>
<evidence type="ECO:0000313" key="8">
    <source>
        <dbReference type="Proteomes" id="UP000220927"/>
    </source>
</evidence>
<evidence type="ECO:0000256" key="1">
    <source>
        <dbReference type="ARBA" id="ARBA00022722"/>
    </source>
</evidence>
<dbReference type="GO" id="GO:0006298">
    <property type="term" value="P:mismatch repair"/>
    <property type="evidence" value="ECO:0007669"/>
    <property type="project" value="UniProtKB-UniRule"/>
</dbReference>
<keyword evidence="2 6" id="KW-0255">Endonuclease</keyword>
<dbReference type="RefSeq" id="WP_054185669.1">
    <property type="nucleotide sequence ID" value="NZ_CP034998.1"/>
</dbReference>
<evidence type="ECO:0000256" key="3">
    <source>
        <dbReference type="ARBA" id="ARBA00022763"/>
    </source>
</evidence>
<dbReference type="InterPro" id="IPR011335">
    <property type="entry name" value="Restrct_endonuc-II-like"/>
</dbReference>
<keyword evidence="4 6" id="KW-0378">Hydrolase</keyword>
<organism evidence="7 8">
    <name type="scientific">Rhizobium acidisoli</name>
    <dbReference type="NCBI Taxonomy" id="1538158"/>
    <lineage>
        <taxon>Bacteria</taxon>
        <taxon>Pseudomonadati</taxon>
        <taxon>Pseudomonadota</taxon>
        <taxon>Alphaproteobacteria</taxon>
        <taxon>Hyphomicrobiales</taxon>
        <taxon>Rhizobiaceae</taxon>
        <taxon>Rhizobium/Agrobacterium group</taxon>
        <taxon>Rhizobium</taxon>
    </lineage>
</organism>
<evidence type="ECO:0000313" key="7">
    <source>
        <dbReference type="EMBL" id="QAS78588.1"/>
    </source>
</evidence>
<dbReference type="KEGG" id="rad:CO657_11140"/>